<dbReference type="OrthoDB" id="5857665at2759"/>
<feature type="compositionally biased region" description="Acidic residues" evidence="1">
    <location>
        <begin position="318"/>
        <end position="333"/>
    </location>
</feature>
<keyword evidence="2" id="KW-0472">Membrane</keyword>
<evidence type="ECO:0000313" key="5">
    <source>
        <dbReference type="Proteomes" id="UP000005239"/>
    </source>
</evidence>
<dbReference type="Proteomes" id="UP000005239">
    <property type="component" value="Unassembled WGS sequence"/>
</dbReference>
<sequence>MHVSGLLLLAAAASVSSLSVRTHTAAPLCIDLHCPAIALDLGEQNLINEETFSKEQCESCAQCTNHGYSVCLRVASAARAVGTRRCSCAHSTPANCHNEVMPASQRPVNITMSLFNVCYLSSIQSPPKPLAKQEKNSVIATVESFWTEPYWKTLELENLTLHYEYIVQALELENLTLHNEYIALSPEQCDGELRTAEGPLGSVPTHTCTSQIPIAMSGAGAEGGQKASDDYEHSEGYDAYDDELPPEVQFDREVFHHAKEVKFFYRVAVRRPRQLTKESTSDPFRDVTTEVDSEMFHYELRPYKKNDAKDDEAKNENAEDGGSDEEDFPEETDFFAGDKKEDEARKKLRDNAEADKARLHVTGSHHDVDEADEKDKNVITSDNAEVVVSEGDKEESTTPATRAENEVEVKSGETEDEDEEEGDDAHPTSDEAITEDLLAEHSLNSTEVHSGSTNSTDAAADDDEEDDEDDVTSTLEPSESAEIEKEIEEEDGETSAEATTTEDGDEDEEATTSSEPADDDVEKSEDEAAGGITDVKSLFAYFSPSDKWGLARLVFGTTLALCFLIIAITCCCKRDVICGKPATKTAGGYTYNAASQQTRPLVVEPSREPLNQ</sequence>
<reference evidence="4" key="2">
    <citation type="submission" date="2022-06" db="UniProtKB">
        <authorList>
            <consortium name="EnsemblMetazoa"/>
        </authorList>
    </citation>
    <scope>IDENTIFICATION</scope>
    <source>
        <strain evidence="4">PS312</strain>
    </source>
</reference>
<feature type="compositionally biased region" description="Polar residues" evidence="1">
    <location>
        <begin position="442"/>
        <end position="456"/>
    </location>
</feature>
<feature type="chain" id="PRO_5043837007" evidence="3">
    <location>
        <begin position="18"/>
        <end position="612"/>
    </location>
</feature>
<name>A0A2A6BH73_PRIPA</name>
<feature type="compositionally biased region" description="Acidic residues" evidence="1">
    <location>
        <begin position="479"/>
        <end position="528"/>
    </location>
</feature>
<keyword evidence="5" id="KW-1185">Reference proteome</keyword>
<keyword evidence="2" id="KW-1133">Transmembrane helix</keyword>
<keyword evidence="2" id="KW-0812">Transmembrane</keyword>
<protein>
    <submittedName>
        <fullName evidence="4">Uncharacterized protein</fullName>
    </submittedName>
</protein>
<accession>A0A2A6BH73</accession>
<feature type="transmembrane region" description="Helical" evidence="2">
    <location>
        <begin position="553"/>
        <end position="572"/>
    </location>
</feature>
<accession>A0A8R1YDA6</accession>
<dbReference type="AlphaFoldDB" id="A0A2A6BH73"/>
<evidence type="ECO:0000313" key="4">
    <source>
        <dbReference type="EnsemblMetazoa" id="PPA11515.1"/>
    </source>
</evidence>
<evidence type="ECO:0000256" key="2">
    <source>
        <dbReference type="SAM" id="Phobius"/>
    </source>
</evidence>
<reference evidence="5" key="1">
    <citation type="journal article" date="2008" name="Nat. Genet.">
        <title>The Pristionchus pacificus genome provides a unique perspective on nematode lifestyle and parasitism.</title>
        <authorList>
            <person name="Dieterich C."/>
            <person name="Clifton S.W."/>
            <person name="Schuster L.N."/>
            <person name="Chinwalla A."/>
            <person name="Delehaunty K."/>
            <person name="Dinkelacker I."/>
            <person name="Fulton L."/>
            <person name="Fulton R."/>
            <person name="Godfrey J."/>
            <person name="Minx P."/>
            <person name="Mitreva M."/>
            <person name="Roeseler W."/>
            <person name="Tian H."/>
            <person name="Witte H."/>
            <person name="Yang S.P."/>
            <person name="Wilson R.K."/>
            <person name="Sommer R.J."/>
        </authorList>
    </citation>
    <scope>NUCLEOTIDE SEQUENCE [LARGE SCALE GENOMIC DNA]</scope>
    <source>
        <strain evidence="5">PS312</strain>
    </source>
</reference>
<evidence type="ECO:0000256" key="3">
    <source>
        <dbReference type="SAM" id="SignalP"/>
    </source>
</evidence>
<feature type="compositionally biased region" description="Basic and acidic residues" evidence="1">
    <location>
        <begin position="336"/>
        <end position="377"/>
    </location>
</feature>
<keyword evidence="3" id="KW-0732">Signal</keyword>
<feature type="compositionally biased region" description="Acidic residues" evidence="1">
    <location>
        <begin position="459"/>
        <end position="471"/>
    </location>
</feature>
<dbReference type="EnsemblMetazoa" id="PPA11515.1">
    <property type="protein sequence ID" value="PPA11515.1"/>
    <property type="gene ID" value="WBGene00101069"/>
</dbReference>
<gene>
    <name evidence="4" type="primary">WBGene00101069</name>
</gene>
<proteinExistence type="predicted"/>
<feature type="region of interest" description="Disordered" evidence="1">
    <location>
        <begin position="302"/>
        <end position="529"/>
    </location>
</feature>
<organism evidence="4 5">
    <name type="scientific">Pristionchus pacificus</name>
    <name type="common">Parasitic nematode worm</name>
    <dbReference type="NCBI Taxonomy" id="54126"/>
    <lineage>
        <taxon>Eukaryota</taxon>
        <taxon>Metazoa</taxon>
        <taxon>Ecdysozoa</taxon>
        <taxon>Nematoda</taxon>
        <taxon>Chromadorea</taxon>
        <taxon>Rhabditida</taxon>
        <taxon>Rhabditina</taxon>
        <taxon>Diplogasteromorpha</taxon>
        <taxon>Diplogasteroidea</taxon>
        <taxon>Neodiplogasteridae</taxon>
        <taxon>Pristionchus</taxon>
    </lineage>
</organism>
<feature type="compositionally biased region" description="Basic and acidic residues" evidence="1">
    <location>
        <begin position="302"/>
        <end position="317"/>
    </location>
</feature>
<feature type="compositionally biased region" description="Acidic residues" evidence="1">
    <location>
        <begin position="414"/>
        <end position="423"/>
    </location>
</feature>
<feature type="compositionally biased region" description="Basic and acidic residues" evidence="1">
    <location>
        <begin position="403"/>
        <end position="413"/>
    </location>
</feature>
<evidence type="ECO:0000256" key="1">
    <source>
        <dbReference type="SAM" id="MobiDB-lite"/>
    </source>
</evidence>
<feature type="signal peptide" evidence="3">
    <location>
        <begin position="1"/>
        <end position="17"/>
    </location>
</feature>